<dbReference type="InterPro" id="IPR058525">
    <property type="entry name" value="DUF8212"/>
</dbReference>
<proteinExistence type="predicted"/>
<keyword evidence="5" id="KW-1185">Reference proteome</keyword>
<evidence type="ECO:0000313" key="4">
    <source>
        <dbReference type="EMBL" id="CAG9987951.1"/>
    </source>
</evidence>
<dbReference type="OrthoDB" id="674604at2759"/>
<gene>
    <name evidence="4" type="ORF">CBYS24578_00010594</name>
</gene>
<dbReference type="Pfam" id="PF26640">
    <property type="entry name" value="DUF8212"/>
    <property type="match status" value="1"/>
</dbReference>
<dbReference type="Pfam" id="PF06985">
    <property type="entry name" value="HET"/>
    <property type="match status" value="1"/>
</dbReference>
<organism evidence="4 5">
    <name type="scientific">Clonostachys byssicola</name>
    <dbReference type="NCBI Taxonomy" id="160290"/>
    <lineage>
        <taxon>Eukaryota</taxon>
        <taxon>Fungi</taxon>
        <taxon>Dikarya</taxon>
        <taxon>Ascomycota</taxon>
        <taxon>Pezizomycotina</taxon>
        <taxon>Sordariomycetes</taxon>
        <taxon>Hypocreomycetidae</taxon>
        <taxon>Hypocreales</taxon>
        <taxon>Bionectriaceae</taxon>
        <taxon>Clonostachys</taxon>
    </lineage>
</organism>
<reference evidence="5" key="1">
    <citation type="submission" date="2019-06" db="EMBL/GenBank/DDBJ databases">
        <authorList>
            <person name="Broberg M."/>
        </authorList>
    </citation>
    <scope>NUCLEOTIDE SEQUENCE [LARGE SCALE GENOMIC DNA]</scope>
</reference>
<comment type="caution">
    <text evidence="4">The sequence shown here is derived from an EMBL/GenBank/DDBJ whole genome shotgun (WGS) entry which is preliminary data.</text>
</comment>
<feature type="compositionally biased region" description="Basic and acidic residues" evidence="1">
    <location>
        <begin position="535"/>
        <end position="555"/>
    </location>
</feature>
<feature type="domain" description="DUF8212" evidence="3">
    <location>
        <begin position="227"/>
        <end position="251"/>
    </location>
</feature>
<name>A0A9N9UIK3_9HYPO</name>
<dbReference type="InterPro" id="IPR010730">
    <property type="entry name" value="HET"/>
</dbReference>
<dbReference type="PANTHER" id="PTHR10622">
    <property type="entry name" value="HET DOMAIN-CONTAINING PROTEIN"/>
    <property type="match status" value="1"/>
</dbReference>
<evidence type="ECO:0000259" key="3">
    <source>
        <dbReference type="Pfam" id="PF26640"/>
    </source>
</evidence>
<evidence type="ECO:0008006" key="6">
    <source>
        <dbReference type="Google" id="ProtNLM"/>
    </source>
</evidence>
<reference evidence="4 5" key="2">
    <citation type="submission" date="2021-10" db="EMBL/GenBank/DDBJ databases">
        <authorList>
            <person name="Piombo E."/>
        </authorList>
    </citation>
    <scope>NUCLEOTIDE SEQUENCE [LARGE SCALE GENOMIC DNA]</scope>
</reference>
<dbReference type="Proteomes" id="UP000754883">
    <property type="component" value="Unassembled WGS sequence"/>
</dbReference>
<feature type="compositionally biased region" description="Basic and acidic residues" evidence="1">
    <location>
        <begin position="562"/>
        <end position="580"/>
    </location>
</feature>
<evidence type="ECO:0000259" key="2">
    <source>
        <dbReference type="Pfam" id="PF06985"/>
    </source>
</evidence>
<evidence type="ECO:0000313" key="5">
    <source>
        <dbReference type="Proteomes" id="UP000754883"/>
    </source>
</evidence>
<protein>
    <recommendedName>
        <fullName evidence="6">Heterokaryon incompatibility domain-containing protein</fullName>
    </recommendedName>
</protein>
<accession>A0A9N9UIK3</accession>
<dbReference type="PANTHER" id="PTHR10622:SF12">
    <property type="entry name" value="HET DOMAIN-CONTAINING PROTEIN"/>
    <property type="match status" value="1"/>
</dbReference>
<dbReference type="EMBL" id="CABFNO020001443">
    <property type="protein sequence ID" value="CAG9987951.1"/>
    <property type="molecule type" value="Genomic_DNA"/>
</dbReference>
<feature type="domain" description="Heterokaryon incompatibility" evidence="2">
    <location>
        <begin position="32"/>
        <end position="120"/>
    </location>
</feature>
<dbReference type="AlphaFoldDB" id="A0A9N9UIK3"/>
<evidence type="ECO:0000256" key="1">
    <source>
        <dbReference type="SAM" id="MobiDB-lite"/>
    </source>
</evidence>
<feature type="region of interest" description="Disordered" evidence="1">
    <location>
        <begin position="534"/>
        <end position="593"/>
    </location>
</feature>
<sequence length="593" mass="67565">MRLINAEKFKNWQDGSEPDFFEECFNRPPPGYAILSHTWDEADQEVTYQDCHSKMNSSKTGHAKIFQTCERALEDDIEYVWVDTCCIDKRSSAELSEGINSMFKWYQNAKVCYAYLSDWAVDGNLKRCRWFTRGWTLQELIAPKTIKFFDENWGPGGTKSDLCHVLSRITSIDTAILTHETSLSSVSVAKRLSWASKRVTSRVEDIAYCLLGIFDIAMPMLYGEGTKAFYRLQEEILRSTCDLSLLAWTPTSINADYCGFFATSVTDFENCHNMDLVTDALLDDGDIHLTSKGLRIGVPEYLLETKSRTSTRTRAKPTKSSQYALKLNCMDPEFKEDGKGDFLTIPMRKIGPNIFVRARALAPPFKDNEPYEFRPVPVEFAQTEVRNMLFLTTLPRSIGTLRPGVDIGKSSRSTLVKIEFTRDIMKHAGISRAPNEVWDEEDGAFLGSRASLDNWAAIGFREFEIIFVCFWKKSGDEWDFRGTLLRLEEGDNYALWRDLLTSAKRQPILSNSKARLLQVALGDSIQCTEIGGLVDQKDGPEDKPNFMKDGPEDKPNFMVWDGKIREESWKKGKDGPDDKPNFMAWDGKIHEES</sequence>